<dbReference type="PANTHER" id="PTHR23264:SF19">
    <property type="entry name" value="CYTOSOLIC FE-S CLUSTER ASSEMBLY FACTOR NUBP2"/>
    <property type="match status" value="1"/>
</dbReference>
<dbReference type="EMBL" id="WNKQ01000001">
    <property type="protein sequence ID" value="KAF5854370.1"/>
    <property type="molecule type" value="Genomic_DNA"/>
</dbReference>
<dbReference type="GO" id="GO:0046872">
    <property type="term" value="F:metal ion binding"/>
    <property type="evidence" value="ECO:0007669"/>
    <property type="project" value="UniProtKB-KW"/>
</dbReference>
<evidence type="ECO:0000256" key="7">
    <source>
        <dbReference type="ARBA" id="ARBA00023004"/>
    </source>
</evidence>
<dbReference type="FunFam" id="3.40.50.300:FF:001300">
    <property type="entry name" value="Cytosolic Fe-S cluster assembly factor CFD1"/>
    <property type="match status" value="1"/>
</dbReference>
<keyword evidence="6 9" id="KW-0067">ATP-binding</keyword>
<feature type="binding site" evidence="9">
    <location>
        <begin position="15"/>
        <end position="22"/>
    </location>
    <ligand>
        <name>ATP</name>
        <dbReference type="ChEBI" id="CHEBI:30616"/>
    </ligand>
</feature>
<comment type="caution">
    <text evidence="10">The sequence shown here is derived from an EMBL/GenBank/DDBJ whole genome shotgun (WGS) entry which is preliminary data.</text>
</comment>
<keyword evidence="7 9" id="KW-0408">Iron</keyword>
<dbReference type="PROSITE" id="PS01215">
    <property type="entry name" value="MRP"/>
    <property type="match status" value="1"/>
</dbReference>
<evidence type="ECO:0000256" key="3">
    <source>
        <dbReference type="ARBA" id="ARBA00022490"/>
    </source>
</evidence>
<keyword evidence="4 9" id="KW-0479">Metal-binding</keyword>
<evidence type="ECO:0000256" key="9">
    <source>
        <dbReference type="HAMAP-Rule" id="MF_03039"/>
    </source>
</evidence>
<dbReference type="InterPro" id="IPR033756">
    <property type="entry name" value="YlxH/NBP35"/>
</dbReference>
<dbReference type="SUPFAM" id="SSF52540">
    <property type="entry name" value="P-loop containing nucleoside triphosphate hydrolases"/>
    <property type="match status" value="1"/>
</dbReference>
<dbReference type="Gene3D" id="3.40.50.300">
    <property type="entry name" value="P-loop containing nucleotide triphosphate hydrolases"/>
    <property type="match status" value="1"/>
</dbReference>
<dbReference type="Proteomes" id="UP000624244">
    <property type="component" value="Unassembled WGS sequence"/>
</dbReference>
<reference evidence="10" key="1">
    <citation type="submission" date="2019-11" db="EMBL/GenBank/DDBJ databases">
        <title>Bipolaris sorokiniana Genome sequencing.</title>
        <authorList>
            <person name="Wang H."/>
        </authorList>
    </citation>
    <scope>NUCLEOTIDE SEQUENCE</scope>
</reference>
<dbReference type="InterPro" id="IPR000808">
    <property type="entry name" value="Mrp-like_CS"/>
</dbReference>
<dbReference type="AlphaFoldDB" id="A0A8H6E181"/>
<organism evidence="10 11">
    <name type="scientific">Cochliobolus sativus</name>
    <name type="common">Common root rot and spot blotch fungus</name>
    <name type="synonym">Bipolaris sorokiniana</name>
    <dbReference type="NCBI Taxonomy" id="45130"/>
    <lineage>
        <taxon>Eukaryota</taxon>
        <taxon>Fungi</taxon>
        <taxon>Dikarya</taxon>
        <taxon>Ascomycota</taxon>
        <taxon>Pezizomycotina</taxon>
        <taxon>Dothideomycetes</taxon>
        <taxon>Pleosporomycetidae</taxon>
        <taxon>Pleosporales</taxon>
        <taxon>Pleosporineae</taxon>
        <taxon>Pleosporaceae</taxon>
        <taxon>Bipolaris</taxon>
    </lineage>
</organism>
<evidence type="ECO:0000256" key="4">
    <source>
        <dbReference type="ARBA" id="ARBA00022723"/>
    </source>
</evidence>
<dbReference type="GO" id="GO:0051539">
    <property type="term" value="F:4 iron, 4 sulfur cluster binding"/>
    <property type="evidence" value="ECO:0007669"/>
    <property type="project" value="UniProtKB-UniRule"/>
</dbReference>
<dbReference type="PANTHER" id="PTHR23264">
    <property type="entry name" value="NUCLEOTIDE-BINDING PROTEIN NBP35 YEAST -RELATED"/>
    <property type="match status" value="1"/>
</dbReference>
<keyword evidence="8 9" id="KW-0411">Iron-sulfur</keyword>
<accession>A0A8H6E181</accession>
<evidence type="ECO:0000313" key="10">
    <source>
        <dbReference type="EMBL" id="KAF5854370.1"/>
    </source>
</evidence>
<dbReference type="Pfam" id="PF10609">
    <property type="entry name" value="ParA"/>
    <property type="match status" value="1"/>
</dbReference>
<feature type="binding site" evidence="9">
    <location>
        <position position="225"/>
    </location>
    <ligand>
        <name>[4Fe-4S] cluster</name>
        <dbReference type="ChEBI" id="CHEBI:49883"/>
        <note>ligand shared between dimeric partners</note>
    </ligand>
</feature>
<evidence type="ECO:0000256" key="2">
    <source>
        <dbReference type="ARBA" id="ARBA00022485"/>
    </source>
</evidence>
<comment type="similarity">
    <text evidence="9">Belongs to the Mrp/NBP35 ATP-binding proteins family. NUBP2/CFD1 subfamily.</text>
</comment>
<evidence type="ECO:0000313" key="11">
    <source>
        <dbReference type="Proteomes" id="UP000624244"/>
    </source>
</evidence>
<sequence length="324" mass="34793">MPLDNIRNILLVLSGKGGVGKSSITTQLALTLSLQGHSVGVLDIDLTGPSIPRFFGIEDLKVRQAPGGWIPVDVHEAQTLPGKKIKDDEGEHAQDQKVGPLSCMSLGFILASRSDAVIWRGPKKTAMVRQFLTDVLWPPLDYLLIDTPPGTSDEHISLLETLLKNTTPSPSLNTNLPFLAGAVVVTTPQAISISDVKKELNFCKKTGIRVLGVVENMAGFVCPNCSECTNVFSKGGGQVMASDFQVPFLGSVPIDPAFVELIESGTRPVYPQGTVMQGKDVSTEDVAKARNSEGSLVDKYRDCSLYPLFDGFVTRLKADVAGIE</sequence>
<dbReference type="CDD" id="cd02037">
    <property type="entry name" value="Mrp_NBP35"/>
    <property type="match status" value="1"/>
</dbReference>
<evidence type="ECO:0000256" key="1">
    <source>
        <dbReference type="ARBA" id="ARBA00004496"/>
    </source>
</evidence>
<gene>
    <name evidence="10" type="ORF">GGP41_007215</name>
</gene>
<keyword evidence="2 9" id="KW-0004">4Fe-4S</keyword>
<comment type="subcellular location">
    <subcellularLocation>
        <location evidence="1 9">Cytoplasm</location>
    </subcellularLocation>
</comment>
<comment type="function">
    <text evidence="9">Component of the cytosolic iron-sulfur (Fe/S) protein assembly (CIA) machinery. Required for maturation of extramitochondrial Fe-S proteins. The NBP35-CFD1 heterotetramer forms a Fe-S scaffold complex, mediating the de novo assembly of an Fe-S cluster and its transfer to target apoproteins.</text>
</comment>
<dbReference type="InterPro" id="IPR019591">
    <property type="entry name" value="Mrp/NBP35_ATP-bd"/>
</dbReference>
<dbReference type="InterPro" id="IPR027417">
    <property type="entry name" value="P-loop_NTPase"/>
</dbReference>
<evidence type="ECO:0000256" key="5">
    <source>
        <dbReference type="ARBA" id="ARBA00022741"/>
    </source>
</evidence>
<dbReference type="OMA" id="WIPVFAD"/>
<dbReference type="InterPro" id="IPR028600">
    <property type="entry name" value="NUBP2/Cfd1_eukaryotes"/>
</dbReference>
<evidence type="ECO:0000256" key="6">
    <source>
        <dbReference type="ARBA" id="ARBA00022840"/>
    </source>
</evidence>
<protein>
    <recommendedName>
        <fullName evidence="12">Cytosolic Fe-S cluster assembly factor CFD1</fullName>
    </recommendedName>
</protein>
<feature type="binding site" evidence="9">
    <location>
        <position position="222"/>
    </location>
    <ligand>
        <name>[4Fe-4S] cluster</name>
        <dbReference type="ChEBI" id="CHEBI:49883"/>
        <note>ligand shared between dimeric partners</note>
    </ligand>
</feature>
<evidence type="ECO:0008006" key="12">
    <source>
        <dbReference type="Google" id="ProtNLM"/>
    </source>
</evidence>
<dbReference type="HAMAP" id="MF_03039">
    <property type="entry name" value="NUBP2"/>
    <property type="match status" value="1"/>
</dbReference>
<dbReference type="GO" id="GO:0005524">
    <property type="term" value="F:ATP binding"/>
    <property type="evidence" value="ECO:0007669"/>
    <property type="project" value="UniProtKB-KW"/>
</dbReference>
<keyword evidence="3 9" id="KW-0963">Cytoplasm</keyword>
<proteinExistence type="inferred from homology"/>
<name>A0A8H6E181_COCSA</name>
<evidence type="ECO:0000256" key="8">
    <source>
        <dbReference type="ARBA" id="ARBA00023014"/>
    </source>
</evidence>
<dbReference type="GO" id="GO:0140663">
    <property type="term" value="F:ATP-dependent FeS chaperone activity"/>
    <property type="evidence" value="ECO:0007669"/>
    <property type="project" value="InterPro"/>
</dbReference>
<keyword evidence="5 9" id="KW-0547">Nucleotide-binding</keyword>
<dbReference type="GO" id="GO:0016226">
    <property type="term" value="P:iron-sulfur cluster assembly"/>
    <property type="evidence" value="ECO:0007669"/>
    <property type="project" value="UniProtKB-UniRule"/>
</dbReference>
<dbReference type="HAMAP" id="MF_02040">
    <property type="entry name" value="Mrp_NBP35"/>
    <property type="match status" value="1"/>
</dbReference>
<dbReference type="GO" id="GO:0005829">
    <property type="term" value="C:cytosol"/>
    <property type="evidence" value="ECO:0007669"/>
    <property type="project" value="TreeGrafter"/>
</dbReference>